<name>A0A0K6FV34_9AGAM</name>
<dbReference type="EMBL" id="CYGV01001110">
    <property type="protein sequence ID" value="CUA70048.1"/>
    <property type="molecule type" value="Genomic_DNA"/>
</dbReference>
<sequence length="217" mass="24544">MFFSRHQVIEDLALGWLSSWAYEGKIDPNEMSQLFPSLKHLEGPAFLCSAIIKSNVGQKIESLVVNNVWAGKKDWIADLVIGLREMPKLLRLQLFSEDPEDVIDPLALDNLLRITPLLEMLDFRVGVNNFPAVVLAISHVPKLRHLIVEGEAWIAAALSREQKIDSNHEDWVFTISTVAKHCRRLVRFESCEGYAGKMDWKIQRDANGMLVNVIAIG</sequence>
<evidence type="ECO:0000313" key="1">
    <source>
        <dbReference type="EMBL" id="CUA70048.1"/>
    </source>
</evidence>
<dbReference type="Proteomes" id="UP000044841">
    <property type="component" value="Unassembled WGS sequence"/>
</dbReference>
<keyword evidence="2" id="KW-1185">Reference proteome</keyword>
<accession>A0A0K6FV34</accession>
<dbReference type="AlphaFoldDB" id="A0A0K6FV34"/>
<proteinExistence type="predicted"/>
<gene>
    <name evidence="1" type="ORF">RSOLAG22IIIB_14211</name>
</gene>
<reference evidence="1 2" key="1">
    <citation type="submission" date="2015-07" db="EMBL/GenBank/DDBJ databases">
        <authorList>
            <person name="Noorani M."/>
        </authorList>
    </citation>
    <scope>NUCLEOTIDE SEQUENCE [LARGE SCALE GENOMIC DNA]</scope>
    <source>
        <strain evidence="1">BBA 69670</strain>
    </source>
</reference>
<evidence type="ECO:0000313" key="2">
    <source>
        <dbReference type="Proteomes" id="UP000044841"/>
    </source>
</evidence>
<organism evidence="1 2">
    <name type="scientific">Rhizoctonia solani</name>
    <dbReference type="NCBI Taxonomy" id="456999"/>
    <lineage>
        <taxon>Eukaryota</taxon>
        <taxon>Fungi</taxon>
        <taxon>Dikarya</taxon>
        <taxon>Basidiomycota</taxon>
        <taxon>Agaricomycotina</taxon>
        <taxon>Agaricomycetes</taxon>
        <taxon>Cantharellales</taxon>
        <taxon>Ceratobasidiaceae</taxon>
        <taxon>Rhizoctonia</taxon>
    </lineage>
</organism>
<protein>
    <submittedName>
        <fullName evidence="1">Uncharacterized protein</fullName>
    </submittedName>
</protein>